<organism evidence="2 3">
    <name type="scientific">Panicum virgatum</name>
    <name type="common">Blackwell switchgrass</name>
    <dbReference type="NCBI Taxonomy" id="38727"/>
    <lineage>
        <taxon>Eukaryota</taxon>
        <taxon>Viridiplantae</taxon>
        <taxon>Streptophyta</taxon>
        <taxon>Embryophyta</taxon>
        <taxon>Tracheophyta</taxon>
        <taxon>Spermatophyta</taxon>
        <taxon>Magnoliopsida</taxon>
        <taxon>Liliopsida</taxon>
        <taxon>Poales</taxon>
        <taxon>Poaceae</taxon>
        <taxon>PACMAD clade</taxon>
        <taxon>Panicoideae</taxon>
        <taxon>Panicodae</taxon>
        <taxon>Paniceae</taxon>
        <taxon>Panicinae</taxon>
        <taxon>Panicum</taxon>
        <taxon>Panicum sect. Hiantes</taxon>
    </lineage>
</organism>
<feature type="region of interest" description="Disordered" evidence="1">
    <location>
        <begin position="99"/>
        <end position="156"/>
    </location>
</feature>
<dbReference type="EMBL" id="CM029041">
    <property type="protein sequence ID" value="KAG2622936.1"/>
    <property type="molecule type" value="Genomic_DNA"/>
</dbReference>
<feature type="compositionally biased region" description="Low complexity" evidence="1">
    <location>
        <begin position="146"/>
        <end position="156"/>
    </location>
</feature>
<evidence type="ECO:0000313" key="2">
    <source>
        <dbReference type="EMBL" id="KAG2622936.1"/>
    </source>
</evidence>
<gene>
    <name evidence="2" type="ORF">PVAP13_3KG016427</name>
</gene>
<evidence type="ECO:0000313" key="3">
    <source>
        <dbReference type="Proteomes" id="UP000823388"/>
    </source>
</evidence>
<evidence type="ECO:0000256" key="1">
    <source>
        <dbReference type="SAM" id="MobiDB-lite"/>
    </source>
</evidence>
<accession>A0A8T0UP55</accession>
<proteinExistence type="predicted"/>
<protein>
    <submittedName>
        <fullName evidence="2">Uncharacterized protein</fullName>
    </submittedName>
</protein>
<feature type="region of interest" description="Disordered" evidence="1">
    <location>
        <begin position="1"/>
        <end position="70"/>
    </location>
</feature>
<dbReference type="Proteomes" id="UP000823388">
    <property type="component" value="Chromosome 3K"/>
</dbReference>
<comment type="caution">
    <text evidence="2">The sequence shown here is derived from an EMBL/GenBank/DDBJ whole genome shotgun (WGS) entry which is preliminary data.</text>
</comment>
<feature type="compositionally biased region" description="Low complexity" evidence="1">
    <location>
        <begin position="109"/>
        <end position="118"/>
    </location>
</feature>
<feature type="compositionally biased region" description="Polar residues" evidence="1">
    <location>
        <begin position="1"/>
        <end position="12"/>
    </location>
</feature>
<feature type="compositionally biased region" description="Pro residues" evidence="1">
    <location>
        <begin position="130"/>
        <end position="145"/>
    </location>
</feature>
<reference evidence="2 3" key="1">
    <citation type="submission" date="2020-05" db="EMBL/GenBank/DDBJ databases">
        <title>WGS assembly of Panicum virgatum.</title>
        <authorList>
            <person name="Lovell J.T."/>
            <person name="Jenkins J."/>
            <person name="Shu S."/>
            <person name="Juenger T.E."/>
            <person name="Schmutz J."/>
        </authorList>
    </citation>
    <scope>NUCLEOTIDE SEQUENCE [LARGE SCALE GENOMIC DNA]</scope>
    <source>
        <strain evidence="3">cv. AP13</strain>
    </source>
</reference>
<dbReference type="AlphaFoldDB" id="A0A8T0UP55"/>
<feature type="compositionally biased region" description="Basic residues" evidence="1">
    <location>
        <begin position="29"/>
        <end position="43"/>
    </location>
</feature>
<name>A0A8T0UP55_PANVG</name>
<sequence length="254" mass="26746">MQTLHCSTNTTGRYHHPTVVSGRPAWPRHWPRPARRQTGRSRTRPQAAPRPDGDGGAPGHGSKDAPTQSYGGEQALQCRVLVIAPSSIPFCGCALHLEPGTGGAGGRRTGLAGATRGRPGPRGGRYLKYRPPPGSKCRPRPPPGSPSAACRSAAASRPSTLPPWELPAAAKSCAHHGLRSLGSAGPMSVCTATHGRGSGGGAPAVRWAFARRAQCHRGFAGTASFSVAEGSMSERPRPWSPSSRRRVRWLLLDM</sequence>
<keyword evidence="3" id="KW-1185">Reference proteome</keyword>